<gene>
    <name evidence="1" type="ORF">MT2528_3215</name>
</gene>
<dbReference type="EMBL" id="FPLJ01000069">
    <property type="protein sequence ID" value="SGY96467.1"/>
    <property type="molecule type" value="Genomic_DNA"/>
</dbReference>
<proteinExistence type="predicted"/>
<dbReference type="SUPFAM" id="SSF52540">
    <property type="entry name" value="P-loop containing nucleoside triphosphate hydrolases"/>
    <property type="match status" value="1"/>
</dbReference>
<dbReference type="GeneID" id="61297048"/>
<reference evidence="1 2" key="1">
    <citation type="submission" date="2016-11" db="EMBL/GenBank/DDBJ databases">
        <authorList>
            <person name="Klemetsen T."/>
        </authorList>
    </citation>
    <scope>NUCLEOTIDE SEQUENCE [LARGE SCALE GENOMIC DNA]</scope>
    <source>
        <strain evidence="1">MT 2528</strain>
    </source>
</reference>
<sequence>MVKNKGNLKPAHTGYRYQDIATAYYLIKAIIGKCDSVTVDKKQVEDDRLDDLEIIISGRVYRKQIKSSLNKSRSITRSDFTSNKSTLRIDRLVLTHIRSSYNVEEYRLSATWQPPVINDDLLGLLETVSAEPTFEGTRVSHYKLKSDLIWPSDCNPIWPVLEGFMQQSSEFQRSDFVAFCDKFIIELQLPSASTDLLNPGPLESSVLDLLREQVGIGQYPNAGRQSEDVAALAISLANLARTQEATLLPDEISKNLEIRTDFGRVSQAFPLDRNYFYDRPAFRKTITKGLEQDGFHIVTAPPGAGKSWDLTCLGEELASDYVVARHYCYLEPGDELIERRVTTDVFFANIISELHEADSEINLGSTRLSADLRTLEETLARSVELGKRIVLIIDGLDHISRVKSSSNVLSDDETDIVERLSTLKIPKGVKLIIGSQPGDHLQPTLSKLHGVVQTLKLVGISHTSKIQGVLSTIADKSDGNPLYVRYLCKGLISELQTGVTGNPEDWLQSSPNINGDIVVYYKYLYEKILSQAQVIADLFGVIDFSVSEAELKEIVPGLLSSWIPKALVALSPILIQVTGQGGVRIFHESFRRFMLNELERKGQSLNDVLSPVIDWLERQGLYQNAKSYRFLLPALRRAEKYEEIFNLVSYSFVSESVSSGHPIDAIQANLAITADVAGRERNWAILVRCAELRRALSTCFEDGHSWRDFWITYGELFGHNNLAERLLFDGKPTLSYDDGLYACLLVDDSGGIAPWQEYLALPNNVGESSYGKDFDHNKFLTHGESINLAKIQGRMSQGLSWRMLRRFYLYLQNSTKNPKLCFIRNVSMRFSRNGFISTMKKLAFRFDNQDCHIISFALRLGIADECVRNGDIELAKGFAKEALSLVSFPPFIAMCMEFGVLLDFSVIKDVKPETIDIGVDSGWPEAKNIETWVALIRLFSQSGVGDEVIKNEVHRVQGIGWYRCWLRYILALSKVEAASHSNLSFDICSVFSILNEDVRPFVGDPRACDLYRIHGAIKESLAIGFSLINTKEEWRYVLDIIENVSRSTATRIDQEDGGPISVGTIIDLLLPYSTSIVAGDIICFTIEEQIKLLNVKGTYYSTHATYSMQRASMEMKIGLKKRAVETWKEVGVYLTGYGWRKDITLFDVIETIPSLGKVSKDLALDALDKIQPYIGAVLRHTDGRSTKHAPNAWFDELLRIDPTNAMVVLTRTIFEDDGIESWPTMRALRSVAKSSYNKGNPILVDALWETLPFEVEYEGEGKKVSKERLEPIELLFEENHEIARERIVRLYAEAANDAKSYNNDAAIEIENTISGRGVFIDCNLDISSKKSTEKDSVLNVDKSESFSFSVVTLPFPENPSFSDIIKGIRSLSDPLSSKKQDEIQKVSIYLSYKLDEMLSNNDQVSARRILYFYAREISIYTTDTHPLGELAMYLENAGANSLATVAYALAYTQSRGGGGWHSFGGTSHCNVLHKAISLDKALAESTVADEVSFRLRNTEYGAGISKGLIQRISEWGDHNVAVDCWNEVYDVISRRLPLTSENTWFAKFNRNELVDWSINEGLVLLLLARLSEPRTSRKLSALNGLMKAFTHCPESVGRPLEWWFSQDTTITDLLLVLQLLLYCEEEPYKITVYLEEILSNYTRTQIWGAAVLSFSLLERAGINVTHVSNVQPTDVSKYPEVTAEEAKSIFNYDLNESLELLSSIDTELPERMWREFNSIISGEDNNDKIRERLELSLGRDGKGYPPVGIVFWQFELFYAVLHDQACLLSNEIHKEDELLFLEQIQPDLGLHLAIYNSRVPRPNWDKPSDLASGSSELRVVEGDSRYDGWFQIGCIEEQYISEKHSFSRPTEVIKVFSGAAVVPKNAVCQSNYFPFLDGDKSLWWCEGIIQIHSRPVDIWTQLLGITRCKDWLGSNLVLTPPKELALACEIIPPHFAEKLVWKDENGDPLLVCRHWRVRGQQFDVESHQLQGSDIIVRPDVIENLESMFSSTIRLYTDISKSNISDR</sequence>
<protein>
    <recommendedName>
        <fullName evidence="3">ATP-binding protein</fullName>
    </recommendedName>
</protein>
<dbReference type="RefSeq" id="WP_075472887.1">
    <property type="nucleotide sequence ID" value="NZ_CAWQZC010000029.1"/>
</dbReference>
<evidence type="ECO:0000313" key="1">
    <source>
        <dbReference type="EMBL" id="SGY96467.1"/>
    </source>
</evidence>
<evidence type="ECO:0008006" key="3">
    <source>
        <dbReference type="Google" id="ProtNLM"/>
    </source>
</evidence>
<comment type="caution">
    <text evidence="1">The sequence shown here is derived from an EMBL/GenBank/DDBJ whole genome shotgun (WGS) entry which is preliminary data.</text>
</comment>
<accession>A0ABY1HFT5</accession>
<name>A0ABY1HFT5_9GAMM</name>
<evidence type="ECO:0000313" key="2">
    <source>
        <dbReference type="Proteomes" id="UP000182660"/>
    </source>
</evidence>
<organism evidence="1 2">
    <name type="scientific">Moritella viscosa</name>
    <dbReference type="NCBI Taxonomy" id="80854"/>
    <lineage>
        <taxon>Bacteria</taxon>
        <taxon>Pseudomonadati</taxon>
        <taxon>Pseudomonadota</taxon>
        <taxon>Gammaproteobacteria</taxon>
        <taxon>Alteromonadales</taxon>
        <taxon>Moritellaceae</taxon>
        <taxon>Moritella</taxon>
    </lineage>
</organism>
<keyword evidence="2" id="KW-1185">Reference proteome</keyword>
<dbReference type="InterPro" id="IPR027417">
    <property type="entry name" value="P-loop_NTPase"/>
</dbReference>
<dbReference type="Proteomes" id="UP000182660">
    <property type="component" value="Unassembled WGS sequence"/>
</dbReference>